<dbReference type="PANTHER" id="PTHR42901:SF1">
    <property type="entry name" value="ALCOHOL DEHYDROGENASE"/>
    <property type="match status" value="1"/>
</dbReference>
<dbReference type="Pfam" id="PF00106">
    <property type="entry name" value="adh_short"/>
    <property type="match status" value="1"/>
</dbReference>
<evidence type="ECO:0000313" key="4">
    <source>
        <dbReference type="EMBL" id="KAG7527338.1"/>
    </source>
</evidence>
<keyword evidence="3" id="KW-0472">Membrane</keyword>
<protein>
    <recommendedName>
        <fullName evidence="6">NAD(P)-binding protein</fullName>
    </recommendedName>
</protein>
<dbReference type="PRINTS" id="PR00081">
    <property type="entry name" value="GDHRDH"/>
</dbReference>
<keyword evidence="5" id="KW-1185">Reference proteome</keyword>
<dbReference type="Gene3D" id="3.40.50.720">
    <property type="entry name" value="NAD(P)-binding Rossmann-like Domain"/>
    <property type="match status" value="1"/>
</dbReference>
<evidence type="ECO:0000256" key="1">
    <source>
        <dbReference type="ARBA" id="ARBA00006484"/>
    </source>
</evidence>
<keyword evidence="3" id="KW-1133">Transmembrane helix</keyword>
<dbReference type="PANTHER" id="PTHR42901">
    <property type="entry name" value="ALCOHOL DEHYDROGENASE"/>
    <property type="match status" value="1"/>
</dbReference>
<name>A0A8K0JDS0_9TREE</name>
<comment type="caution">
    <text evidence="4">The sequence shown here is derived from an EMBL/GenBank/DDBJ whole genome shotgun (WGS) entry which is preliminary data.</text>
</comment>
<dbReference type="Proteomes" id="UP000812966">
    <property type="component" value="Unassembled WGS sequence"/>
</dbReference>
<dbReference type="SUPFAM" id="SSF51735">
    <property type="entry name" value="NAD(P)-binding Rossmann-fold domains"/>
    <property type="match status" value="1"/>
</dbReference>
<keyword evidence="2" id="KW-0560">Oxidoreductase</keyword>
<accession>A0A8K0JDS0</accession>
<comment type="similarity">
    <text evidence="1">Belongs to the short-chain dehydrogenases/reductases (SDR) family.</text>
</comment>
<reference evidence="4" key="1">
    <citation type="submission" date="2020-04" db="EMBL/GenBank/DDBJ databases">
        <title>Analysis of mating type loci in Filobasidium floriforme.</title>
        <authorList>
            <person name="Nowrousian M."/>
        </authorList>
    </citation>
    <scope>NUCLEOTIDE SEQUENCE</scope>
    <source>
        <strain evidence="4">CBS 6242</strain>
    </source>
</reference>
<evidence type="ECO:0008006" key="6">
    <source>
        <dbReference type="Google" id="ProtNLM"/>
    </source>
</evidence>
<keyword evidence="3" id="KW-0812">Transmembrane</keyword>
<dbReference type="InterPro" id="IPR002347">
    <property type="entry name" value="SDR_fam"/>
</dbReference>
<feature type="transmembrane region" description="Helical" evidence="3">
    <location>
        <begin position="20"/>
        <end position="41"/>
    </location>
</feature>
<dbReference type="GO" id="GO:0016491">
    <property type="term" value="F:oxidoreductase activity"/>
    <property type="evidence" value="ECO:0007669"/>
    <property type="project" value="UniProtKB-KW"/>
</dbReference>
<proteinExistence type="inferred from homology"/>
<dbReference type="AlphaFoldDB" id="A0A8K0JDS0"/>
<evidence type="ECO:0000256" key="3">
    <source>
        <dbReference type="SAM" id="Phobius"/>
    </source>
</evidence>
<organism evidence="4 5">
    <name type="scientific">Filobasidium floriforme</name>
    <dbReference type="NCBI Taxonomy" id="5210"/>
    <lineage>
        <taxon>Eukaryota</taxon>
        <taxon>Fungi</taxon>
        <taxon>Dikarya</taxon>
        <taxon>Basidiomycota</taxon>
        <taxon>Agaricomycotina</taxon>
        <taxon>Tremellomycetes</taxon>
        <taxon>Filobasidiales</taxon>
        <taxon>Filobasidiaceae</taxon>
        <taxon>Filobasidium</taxon>
    </lineage>
</organism>
<dbReference type="InterPro" id="IPR036291">
    <property type="entry name" value="NAD(P)-bd_dom_sf"/>
</dbReference>
<evidence type="ECO:0000313" key="5">
    <source>
        <dbReference type="Proteomes" id="UP000812966"/>
    </source>
</evidence>
<evidence type="ECO:0000256" key="2">
    <source>
        <dbReference type="ARBA" id="ARBA00023002"/>
    </source>
</evidence>
<sequence>MSAIFPTHRLFNKNVLITGASGGIGAATAILFAKAGANIIISARRPEKLSEVRQAAQQAHKEGGTGQGGKVFEWVQDVQDRRGVDKLFDLLPQDFKKIDVLVNNAGLVYGRDQVGEVNEQEMDIMFQTNVLGMIHLVSTFLIFVNDGLR</sequence>
<gene>
    <name evidence="4" type="ORF">FFLO_07039</name>
</gene>
<dbReference type="EMBL" id="JABELV010000322">
    <property type="protein sequence ID" value="KAG7527338.1"/>
    <property type="molecule type" value="Genomic_DNA"/>
</dbReference>